<proteinExistence type="predicted"/>
<evidence type="ECO:0000313" key="5">
    <source>
        <dbReference type="Proteomes" id="UP000244896"/>
    </source>
</evidence>
<keyword evidence="1" id="KW-0560">Oxidoreductase</keyword>
<evidence type="ECO:0000259" key="3">
    <source>
        <dbReference type="Pfam" id="PF02826"/>
    </source>
</evidence>
<reference evidence="4 5" key="1">
    <citation type="journal article" date="2018" name="Syst. Appl. Microbiol.">
        <title>Ereboglobus luteus gen. nov. sp. nov. from cockroach guts, and new insights into the oxygen relationship of the genera Opitutus and Didymococcus (Verrucomicrobia: Opitutaceae).</title>
        <authorList>
            <person name="Tegtmeier D."/>
            <person name="Belitz A."/>
            <person name="Radek R."/>
            <person name="Heimerl T."/>
            <person name="Brune A."/>
        </authorList>
    </citation>
    <scope>NUCLEOTIDE SEQUENCE [LARGE SCALE GENOMIC DNA]</scope>
    <source>
        <strain evidence="4 5">Ho45</strain>
    </source>
</reference>
<dbReference type="PANTHER" id="PTHR43333">
    <property type="entry name" value="2-HACID_DH_C DOMAIN-CONTAINING PROTEIN"/>
    <property type="match status" value="1"/>
</dbReference>
<dbReference type="InterPro" id="IPR036291">
    <property type="entry name" value="NAD(P)-bd_dom_sf"/>
</dbReference>
<dbReference type="Pfam" id="PF02826">
    <property type="entry name" value="2-Hacid_dh_C"/>
    <property type="match status" value="1"/>
</dbReference>
<evidence type="ECO:0000256" key="2">
    <source>
        <dbReference type="ARBA" id="ARBA00023027"/>
    </source>
</evidence>
<dbReference type="RefSeq" id="WP_108823767.1">
    <property type="nucleotide sequence ID" value="NZ_CP023004.1"/>
</dbReference>
<dbReference type="CDD" id="cd05300">
    <property type="entry name" value="2-Hacid_dh_1"/>
    <property type="match status" value="1"/>
</dbReference>
<dbReference type="InterPro" id="IPR006140">
    <property type="entry name" value="D-isomer_DH_NAD-bd"/>
</dbReference>
<protein>
    <submittedName>
        <fullName evidence="4">Dehydrogenase</fullName>
    </submittedName>
</protein>
<dbReference type="Proteomes" id="UP000244896">
    <property type="component" value="Chromosome"/>
</dbReference>
<feature type="domain" description="D-isomer specific 2-hydroxyacid dehydrogenase NAD-binding" evidence="3">
    <location>
        <begin position="122"/>
        <end position="299"/>
    </location>
</feature>
<dbReference type="EMBL" id="CP023004">
    <property type="protein sequence ID" value="AWI07959.1"/>
    <property type="molecule type" value="Genomic_DNA"/>
</dbReference>
<dbReference type="SUPFAM" id="SSF52283">
    <property type="entry name" value="Formate/glycerate dehydrogenase catalytic domain-like"/>
    <property type="match status" value="1"/>
</dbReference>
<dbReference type="SUPFAM" id="SSF51735">
    <property type="entry name" value="NAD(P)-binding Rossmann-fold domains"/>
    <property type="match status" value="1"/>
</dbReference>
<dbReference type="OrthoDB" id="9805416at2"/>
<keyword evidence="5" id="KW-1185">Reference proteome</keyword>
<dbReference type="AlphaFoldDB" id="A0A2U8DZB6"/>
<dbReference type="PANTHER" id="PTHR43333:SF1">
    <property type="entry name" value="D-ISOMER SPECIFIC 2-HYDROXYACID DEHYDROGENASE NAD-BINDING DOMAIN-CONTAINING PROTEIN"/>
    <property type="match status" value="1"/>
</dbReference>
<sequence length="333" mass="36905">MSSPSPKPLTIWCNAKFSDDVSRQLEEGVGALGHRLVFSEFCSASVLDAGKPDPLLATADVALGQPDVAQCMSLPALRWIEVTTAGYTRYDREDFQDAIRARDGAFTNASHVFAEPCAQHVLAMMLAFARQLLPSHRDQLSDRSWHYFERRYDSRLLNGETVLMLGYGTIARRLTELLAPFGMRIVAVRRRAISEPGVHIIPEDRVSAALAGADHIVNLLSDNETTRNYVNARRLSCCKPGAKFYNIGRGTTVDHRALVDALESGRLAAAYLDVFETEPLPPADPLWTTRNCYITPHTAGGRRDQDAAIVRHFLENLAAWTRQKGGGMIDRIV</sequence>
<organism evidence="4 5">
    <name type="scientific">Ereboglobus luteus</name>
    <dbReference type="NCBI Taxonomy" id="1796921"/>
    <lineage>
        <taxon>Bacteria</taxon>
        <taxon>Pseudomonadati</taxon>
        <taxon>Verrucomicrobiota</taxon>
        <taxon>Opitutia</taxon>
        <taxon>Opitutales</taxon>
        <taxon>Opitutaceae</taxon>
        <taxon>Ereboglobus</taxon>
    </lineage>
</organism>
<name>A0A2U8DZB6_9BACT</name>
<dbReference type="GO" id="GO:0051287">
    <property type="term" value="F:NAD binding"/>
    <property type="evidence" value="ECO:0007669"/>
    <property type="project" value="InterPro"/>
</dbReference>
<evidence type="ECO:0000256" key="1">
    <source>
        <dbReference type="ARBA" id="ARBA00023002"/>
    </source>
</evidence>
<accession>A0A2U8DZB6</accession>
<dbReference type="GO" id="GO:0016491">
    <property type="term" value="F:oxidoreductase activity"/>
    <property type="evidence" value="ECO:0007669"/>
    <property type="project" value="UniProtKB-KW"/>
</dbReference>
<evidence type="ECO:0000313" key="4">
    <source>
        <dbReference type="EMBL" id="AWI07959.1"/>
    </source>
</evidence>
<dbReference type="KEGG" id="elut:CKA38_00615"/>
<keyword evidence="2" id="KW-0520">NAD</keyword>
<dbReference type="Gene3D" id="3.40.50.720">
    <property type="entry name" value="NAD(P)-binding Rossmann-like Domain"/>
    <property type="match status" value="2"/>
</dbReference>
<gene>
    <name evidence="4" type="ORF">CKA38_00615</name>
</gene>